<dbReference type="SUPFAM" id="SSF57667">
    <property type="entry name" value="beta-beta-alpha zinc fingers"/>
    <property type="match status" value="2"/>
</dbReference>
<dbReference type="InterPro" id="IPR036236">
    <property type="entry name" value="Znf_C2H2_sf"/>
</dbReference>
<dbReference type="FunFam" id="3.30.160.60:FF:000446">
    <property type="entry name" value="Zinc finger protein"/>
    <property type="match status" value="1"/>
</dbReference>
<feature type="domain" description="C2H2-type" evidence="8">
    <location>
        <begin position="148"/>
        <end position="174"/>
    </location>
</feature>
<organism evidence="9 10">
    <name type="scientific">Araneus ventricosus</name>
    <name type="common">Orbweaver spider</name>
    <name type="synonym">Epeira ventricosa</name>
    <dbReference type="NCBI Taxonomy" id="182803"/>
    <lineage>
        <taxon>Eukaryota</taxon>
        <taxon>Metazoa</taxon>
        <taxon>Ecdysozoa</taxon>
        <taxon>Arthropoda</taxon>
        <taxon>Chelicerata</taxon>
        <taxon>Arachnida</taxon>
        <taxon>Araneae</taxon>
        <taxon>Araneomorphae</taxon>
        <taxon>Entelegynae</taxon>
        <taxon>Araneoidea</taxon>
        <taxon>Araneidae</taxon>
        <taxon>Araneus</taxon>
    </lineage>
</organism>
<keyword evidence="4 7" id="KW-0863">Zinc-finger</keyword>
<dbReference type="GO" id="GO:0005634">
    <property type="term" value="C:nucleus"/>
    <property type="evidence" value="ECO:0007669"/>
    <property type="project" value="UniProtKB-SubCell"/>
</dbReference>
<comment type="caution">
    <text evidence="9">The sequence shown here is derived from an EMBL/GenBank/DDBJ whole genome shotgun (WGS) entry which is preliminary data.</text>
</comment>
<reference evidence="9 10" key="1">
    <citation type="journal article" date="2019" name="Sci. Rep.">
        <title>Orb-weaving spider Araneus ventricosus genome elucidates the spidroin gene catalogue.</title>
        <authorList>
            <person name="Kono N."/>
            <person name="Nakamura H."/>
            <person name="Ohtoshi R."/>
            <person name="Moran D.A.P."/>
            <person name="Shinohara A."/>
            <person name="Yoshida Y."/>
            <person name="Fujiwara M."/>
            <person name="Mori M."/>
            <person name="Tomita M."/>
            <person name="Arakawa K."/>
        </authorList>
    </citation>
    <scope>NUCLEOTIDE SEQUENCE [LARGE SCALE GENOMIC DNA]</scope>
</reference>
<proteinExistence type="predicted"/>
<comment type="subcellular location">
    <subcellularLocation>
        <location evidence="1">Nucleus</location>
    </subcellularLocation>
</comment>
<dbReference type="SMART" id="SM00355">
    <property type="entry name" value="ZnF_C2H2"/>
    <property type="match status" value="4"/>
</dbReference>
<evidence type="ECO:0000313" key="10">
    <source>
        <dbReference type="Proteomes" id="UP000499080"/>
    </source>
</evidence>
<feature type="domain" description="C2H2-type" evidence="8">
    <location>
        <begin position="92"/>
        <end position="119"/>
    </location>
</feature>
<dbReference type="EMBL" id="BGPR01104513">
    <property type="protein sequence ID" value="GBM69979.1"/>
    <property type="molecule type" value="Genomic_DNA"/>
</dbReference>
<dbReference type="PANTHER" id="PTHR16515:SF49">
    <property type="entry name" value="GASTRULA ZINC FINGER PROTEIN XLCGF49.1-LIKE-RELATED"/>
    <property type="match status" value="1"/>
</dbReference>
<feature type="domain" description="C2H2-type" evidence="8">
    <location>
        <begin position="64"/>
        <end position="91"/>
    </location>
</feature>
<dbReference type="InterPro" id="IPR056436">
    <property type="entry name" value="Znf-C2H2_ZIC1-5/GLI1-3-like"/>
</dbReference>
<dbReference type="FunFam" id="3.30.160.60:FF:000688">
    <property type="entry name" value="zinc finger protein 197 isoform X1"/>
    <property type="match status" value="1"/>
</dbReference>
<dbReference type="FunFam" id="3.30.160.60:FF:000506">
    <property type="entry name" value="Zinc finger protein 23"/>
    <property type="match status" value="1"/>
</dbReference>
<evidence type="ECO:0000259" key="8">
    <source>
        <dbReference type="PROSITE" id="PS50157"/>
    </source>
</evidence>
<feature type="domain" description="C2H2-type" evidence="8">
    <location>
        <begin position="120"/>
        <end position="147"/>
    </location>
</feature>
<name>A0A4Y2HYE9_ARAVE</name>
<keyword evidence="10" id="KW-1185">Reference proteome</keyword>
<dbReference type="InterPro" id="IPR013087">
    <property type="entry name" value="Znf_C2H2_type"/>
</dbReference>
<dbReference type="Proteomes" id="UP000499080">
    <property type="component" value="Unassembled WGS sequence"/>
</dbReference>
<dbReference type="OrthoDB" id="6437202at2759"/>
<evidence type="ECO:0000256" key="4">
    <source>
        <dbReference type="ARBA" id="ARBA00022771"/>
    </source>
</evidence>
<evidence type="ECO:0000256" key="2">
    <source>
        <dbReference type="ARBA" id="ARBA00022723"/>
    </source>
</evidence>
<keyword evidence="5" id="KW-0862">Zinc</keyword>
<dbReference type="AlphaFoldDB" id="A0A4Y2HYE9"/>
<gene>
    <name evidence="9" type="primary">ZNF467_11</name>
    <name evidence="9" type="ORF">AVEN_174326_1</name>
</gene>
<evidence type="ECO:0000256" key="3">
    <source>
        <dbReference type="ARBA" id="ARBA00022737"/>
    </source>
</evidence>
<dbReference type="GO" id="GO:0008270">
    <property type="term" value="F:zinc ion binding"/>
    <property type="evidence" value="ECO:0007669"/>
    <property type="project" value="UniProtKB-KW"/>
</dbReference>
<sequence>MRENNNEDALHQRTSQVASKGCNNISNVSAENAVSLASISDEAPIIGHSRMNVEAQWRPEYGNFICSECGKSFKWKSHLVVHHRTHTGEKPFPCDKCEKRFSQKSKLTTHLRTHTGERPYSCDQCDKRFSTTGNLSDHSRTHTGDRPYKCPICEKAFRYGSNRNEHYKNVHNKK</sequence>
<protein>
    <submittedName>
        <fullName evidence="9">Zinc finger protein 467</fullName>
    </submittedName>
</protein>
<dbReference type="PROSITE" id="PS50157">
    <property type="entry name" value="ZINC_FINGER_C2H2_2"/>
    <property type="match status" value="4"/>
</dbReference>
<evidence type="ECO:0000256" key="1">
    <source>
        <dbReference type="ARBA" id="ARBA00004123"/>
    </source>
</evidence>
<dbReference type="Pfam" id="PF00096">
    <property type="entry name" value="zf-C2H2"/>
    <property type="match status" value="3"/>
</dbReference>
<evidence type="ECO:0000256" key="5">
    <source>
        <dbReference type="ARBA" id="ARBA00022833"/>
    </source>
</evidence>
<keyword evidence="2" id="KW-0479">Metal-binding</keyword>
<evidence type="ECO:0000313" key="9">
    <source>
        <dbReference type="EMBL" id="GBM69979.1"/>
    </source>
</evidence>
<dbReference type="PANTHER" id="PTHR16515">
    <property type="entry name" value="PR DOMAIN ZINC FINGER PROTEIN"/>
    <property type="match status" value="1"/>
</dbReference>
<dbReference type="Gene3D" id="3.30.160.60">
    <property type="entry name" value="Classic Zinc Finger"/>
    <property type="match status" value="4"/>
</dbReference>
<evidence type="ECO:0000256" key="7">
    <source>
        <dbReference type="PROSITE-ProRule" id="PRU00042"/>
    </source>
</evidence>
<dbReference type="GO" id="GO:0010468">
    <property type="term" value="P:regulation of gene expression"/>
    <property type="evidence" value="ECO:0007669"/>
    <property type="project" value="TreeGrafter"/>
</dbReference>
<keyword evidence="3" id="KW-0677">Repeat</keyword>
<accession>A0A4Y2HYE9</accession>
<dbReference type="Pfam" id="PF23561">
    <property type="entry name" value="zf-C2H2_15"/>
    <property type="match status" value="1"/>
</dbReference>
<keyword evidence="6" id="KW-0539">Nucleus</keyword>
<evidence type="ECO:0000256" key="6">
    <source>
        <dbReference type="ARBA" id="ARBA00023242"/>
    </source>
</evidence>
<dbReference type="FunFam" id="3.30.160.60:FF:000912">
    <property type="entry name" value="Zinc finger protein 660"/>
    <property type="match status" value="1"/>
</dbReference>
<dbReference type="InterPro" id="IPR050331">
    <property type="entry name" value="Zinc_finger"/>
</dbReference>
<dbReference type="PROSITE" id="PS00028">
    <property type="entry name" value="ZINC_FINGER_C2H2_1"/>
    <property type="match status" value="4"/>
</dbReference>